<keyword evidence="4" id="KW-0479">Metal-binding</keyword>
<reference evidence="12" key="2">
    <citation type="submission" date="2015-01" db="EMBL/GenBank/DDBJ databases">
        <title>Evolutionary Origins and Diversification of the Mycorrhizal Mutualists.</title>
        <authorList>
            <consortium name="DOE Joint Genome Institute"/>
            <consortium name="Mycorrhizal Genomics Consortium"/>
            <person name="Kohler A."/>
            <person name="Kuo A."/>
            <person name="Nagy L.G."/>
            <person name="Floudas D."/>
            <person name="Copeland A."/>
            <person name="Barry K.W."/>
            <person name="Cichocki N."/>
            <person name="Veneault-Fourrey C."/>
            <person name="LaButti K."/>
            <person name="Lindquist E.A."/>
            <person name="Lipzen A."/>
            <person name="Lundell T."/>
            <person name="Morin E."/>
            <person name="Murat C."/>
            <person name="Riley R."/>
            <person name="Ohm R."/>
            <person name="Sun H."/>
            <person name="Tunlid A."/>
            <person name="Henrissat B."/>
            <person name="Grigoriev I.V."/>
            <person name="Hibbett D.S."/>
            <person name="Martin F."/>
        </authorList>
    </citation>
    <scope>NUCLEOTIDE SEQUENCE [LARGE SCALE GENOMIC DNA]</scope>
    <source>
        <strain evidence="12">Zn</strain>
    </source>
</reference>
<comment type="cofactor">
    <cofactor evidence="1">
        <name>Fe(2+)</name>
        <dbReference type="ChEBI" id="CHEBI:29033"/>
    </cofactor>
</comment>
<dbReference type="GO" id="GO:0045329">
    <property type="term" value="P:carnitine biosynthetic process"/>
    <property type="evidence" value="ECO:0007669"/>
    <property type="project" value="UniProtKB-KW"/>
</dbReference>
<keyword evidence="5" id="KW-0124">Carnitine biosynthesis</keyword>
<evidence type="ECO:0000313" key="11">
    <source>
        <dbReference type="EMBL" id="KIM97662.1"/>
    </source>
</evidence>
<dbReference type="InterPro" id="IPR010376">
    <property type="entry name" value="GBBH-like_N"/>
</dbReference>
<feature type="non-terminal residue" evidence="11">
    <location>
        <position position="371"/>
    </location>
</feature>
<dbReference type="InterPro" id="IPR050411">
    <property type="entry name" value="AlphaKG_dependent_hydroxylases"/>
</dbReference>
<dbReference type="GO" id="GO:0005739">
    <property type="term" value="C:mitochondrion"/>
    <property type="evidence" value="ECO:0007669"/>
    <property type="project" value="TreeGrafter"/>
</dbReference>
<evidence type="ECO:0000256" key="6">
    <source>
        <dbReference type="ARBA" id="ARBA00022964"/>
    </source>
</evidence>
<dbReference type="SUPFAM" id="SSF51197">
    <property type="entry name" value="Clavaminate synthase-like"/>
    <property type="match status" value="1"/>
</dbReference>
<evidence type="ECO:0000256" key="5">
    <source>
        <dbReference type="ARBA" id="ARBA00022873"/>
    </source>
</evidence>
<evidence type="ECO:0000256" key="8">
    <source>
        <dbReference type="ARBA" id="ARBA00023004"/>
    </source>
</evidence>
<dbReference type="STRING" id="913774.A0A0C3D6Z1"/>
<dbReference type="Gene3D" id="3.60.130.10">
    <property type="entry name" value="Clavaminate synthase-like"/>
    <property type="match status" value="1"/>
</dbReference>
<evidence type="ECO:0000256" key="3">
    <source>
        <dbReference type="ARBA" id="ARBA00008654"/>
    </source>
</evidence>
<dbReference type="PANTHER" id="PTHR10696">
    <property type="entry name" value="GAMMA-BUTYROBETAINE HYDROXYLASE-RELATED"/>
    <property type="match status" value="1"/>
</dbReference>
<evidence type="ECO:0000256" key="7">
    <source>
        <dbReference type="ARBA" id="ARBA00023002"/>
    </source>
</evidence>
<dbReference type="InParanoid" id="A0A0C3D6Z1"/>
<evidence type="ECO:0000256" key="2">
    <source>
        <dbReference type="ARBA" id="ARBA00001961"/>
    </source>
</evidence>
<reference evidence="11 12" key="1">
    <citation type="submission" date="2014-04" db="EMBL/GenBank/DDBJ databases">
        <authorList>
            <consortium name="DOE Joint Genome Institute"/>
            <person name="Kuo A."/>
            <person name="Martino E."/>
            <person name="Perotto S."/>
            <person name="Kohler A."/>
            <person name="Nagy L.G."/>
            <person name="Floudas D."/>
            <person name="Copeland A."/>
            <person name="Barry K.W."/>
            <person name="Cichocki N."/>
            <person name="Veneault-Fourrey C."/>
            <person name="LaButti K."/>
            <person name="Lindquist E.A."/>
            <person name="Lipzen A."/>
            <person name="Lundell T."/>
            <person name="Morin E."/>
            <person name="Murat C."/>
            <person name="Sun H."/>
            <person name="Tunlid A."/>
            <person name="Henrissat B."/>
            <person name="Grigoriev I.V."/>
            <person name="Hibbett D.S."/>
            <person name="Martin F."/>
            <person name="Nordberg H.P."/>
            <person name="Cantor M.N."/>
            <person name="Hua S.X."/>
        </authorList>
    </citation>
    <scope>NUCLEOTIDE SEQUENCE [LARGE SCALE GENOMIC DNA]</scope>
    <source>
        <strain evidence="11 12">Zn</strain>
    </source>
</reference>
<dbReference type="Pfam" id="PF06155">
    <property type="entry name" value="GBBH-like_N"/>
    <property type="match status" value="1"/>
</dbReference>
<comment type="cofactor">
    <cofactor evidence="2">
        <name>L-ascorbate</name>
        <dbReference type="ChEBI" id="CHEBI:38290"/>
    </cofactor>
</comment>
<dbReference type="FunCoup" id="A0A0C3D6Z1">
    <property type="interactions" value="661"/>
</dbReference>
<evidence type="ECO:0000259" key="10">
    <source>
        <dbReference type="Pfam" id="PF06155"/>
    </source>
</evidence>
<dbReference type="Gene3D" id="3.30.2020.30">
    <property type="match status" value="1"/>
</dbReference>
<evidence type="ECO:0000259" key="9">
    <source>
        <dbReference type="Pfam" id="PF02668"/>
    </source>
</evidence>
<protein>
    <recommendedName>
        <fullName evidence="13">TauD/TfdA-like domain-containing protein</fullName>
    </recommendedName>
</protein>
<evidence type="ECO:0000313" key="12">
    <source>
        <dbReference type="Proteomes" id="UP000054321"/>
    </source>
</evidence>
<dbReference type="Proteomes" id="UP000054321">
    <property type="component" value="Unassembled WGS sequence"/>
</dbReference>
<dbReference type="EMBL" id="KN832881">
    <property type="protein sequence ID" value="KIM97662.1"/>
    <property type="molecule type" value="Genomic_DNA"/>
</dbReference>
<dbReference type="InterPro" id="IPR038492">
    <property type="entry name" value="GBBH-like_N_sf"/>
</dbReference>
<keyword evidence="8" id="KW-0408">Iron</keyword>
<dbReference type="CDD" id="cd00250">
    <property type="entry name" value="CAS_like"/>
    <property type="match status" value="1"/>
</dbReference>
<dbReference type="Pfam" id="PF02668">
    <property type="entry name" value="TauD"/>
    <property type="match status" value="1"/>
</dbReference>
<evidence type="ECO:0000256" key="4">
    <source>
        <dbReference type="ARBA" id="ARBA00022723"/>
    </source>
</evidence>
<accession>A0A0C3D6Z1</accession>
<feature type="non-terminal residue" evidence="11">
    <location>
        <position position="1"/>
    </location>
</feature>
<organism evidence="11 12">
    <name type="scientific">Oidiodendron maius (strain Zn)</name>
    <dbReference type="NCBI Taxonomy" id="913774"/>
    <lineage>
        <taxon>Eukaryota</taxon>
        <taxon>Fungi</taxon>
        <taxon>Dikarya</taxon>
        <taxon>Ascomycota</taxon>
        <taxon>Pezizomycotina</taxon>
        <taxon>Leotiomycetes</taxon>
        <taxon>Leotiomycetes incertae sedis</taxon>
        <taxon>Myxotrichaceae</taxon>
        <taxon>Oidiodendron</taxon>
    </lineage>
</organism>
<evidence type="ECO:0000256" key="1">
    <source>
        <dbReference type="ARBA" id="ARBA00001954"/>
    </source>
</evidence>
<dbReference type="GO" id="GO:0016706">
    <property type="term" value="F:2-oxoglutarate-dependent dioxygenase activity"/>
    <property type="evidence" value="ECO:0007669"/>
    <property type="project" value="UniProtKB-ARBA"/>
</dbReference>
<sequence length="371" mass="42346">SERVAIGNRQFSAVYLRDACTCPLCVDPSSKQKNFQTTDIPPGIQAKTVEPQTDGSVKVRWVGDLAGFGDDHASIFSAEFFDINSSWDKFHQDHFGMTQPSVWDKSTIAEKLQHVDYEDYITQDAALYRVLQQLHNYGLALLRGVPESEKSVESIAGRIGRLRDTFYGRTWDVKSVPQAKNVAYTAQYLGLHMDLLYMRDPPGFQFLHCLKNSCKGGSSLFSDSFYAASKLSKSSFEALSSYQVPYHYRNAGEHYYYSHPVIELKSSPGEPKTIDNVNYSPPFQATLAFPTIEEQQLFDPVMKAWRELASGVENEENLYEYRLQEGECVIFNNRRVLHGRRQFDTSAGERWLKGCYLDTDVFMSRYRVLSE</sequence>
<dbReference type="PANTHER" id="PTHR10696:SF25">
    <property type="entry name" value="OXIDOREDUCTASE AIM17-RELATED"/>
    <property type="match status" value="1"/>
</dbReference>
<dbReference type="InterPro" id="IPR042098">
    <property type="entry name" value="TauD-like_sf"/>
</dbReference>
<dbReference type="HOGENOM" id="CLU_021859_0_1_1"/>
<feature type="domain" description="TauD/TfdA-like" evidence="9">
    <location>
        <begin position="111"/>
        <end position="356"/>
    </location>
</feature>
<dbReference type="FunFam" id="3.60.130.10:FF:000001">
    <property type="entry name" value="Trimethyllysine dioxygenase, mitochondrial"/>
    <property type="match status" value="1"/>
</dbReference>
<keyword evidence="7" id="KW-0560">Oxidoreductase</keyword>
<name>A0A0C3D6Z1_OIDMZ</name>
<dbReference type="GO" id="GO:0046872">
    <property type="term" value="F:metal ion binding"/>
    <property type="evidence" value="ECO:0007669"/>
    <property type="project" value="UniProtKB-KW"/>
</dbReference>
<gene>
    <name evidence="11" type="ORF">OIDMADRAFT_90594</name>
</gene>
<proteinExistence type="inferred from homology"/>
<keyword evidence="12" id="KW-1185">Reference proteome</keyword>
<dbReference type="OrthoDB" id="406634at2759"/>
<comment type="similarity">
    <text evidence="3">Belongs to the gamma-BBH/TMLD family.</text>
</comment>
<dbReference type="AlphaFoldDB" id="A0A0C3D6Z1"/>
<dbReference type="InterPro" id="IPR003819">
    <property type="entry name" value="TauD/TfdA-like"/>
</dbReference>
<evidence type="ECO:0008006" key="13">
    <source>
        <dbReference type="Google" id="ProtNLM"/>
    </source>
</evidence>
<keyword evidence="6" id="KW-0223">Dioxygenase</keyword>
<feature type="domain" description="Gamma-butyrobetaine hydroxylase-like N-terminal" evidence="10">
    <location>
        <begin position="10"/>
        <end position="62"/>
    </location>
</feature>